<protein>
    <submittedName>
        <fullName evidence="1">Uncharacterized protein</fullName>
    </submittedName>
</protein>
<proteinExistence type="predicted"/>
<evidence type="ECO:0000313" key="1">
    <source>
        <dbReference type="EMBL" id="MRH22232.1"/>
    </source>
</evidence>
<comment type="caution">
    <text evidence="1">The sequence shown here is derived from an EMBL/GenBank/DDBJ whole genome shotgun (WGS) entry which is preliminary data.</text>
</comment>
<name>A0A844BML2_9RHOB</name>
<reference evidence="1 2" key="1">
    <citation type="submission" date="2019-11" db="EMBL/GenBank/DDBJ databases">
        <title>Draft Whole-Genome sequence of the marine photosynthetic bacterium Rhodovulum strictum DSM 11289.</title>
        <authorList>
            <person name="Kyndt J.A."/>
            <person name="Meyer T.E."/>
        </authorList>
    </citation>
    <scope>NUCLEOTIDE SEQUENCE [LARGE SCALE GENOMIC DNA]</scope>
    <source>
        <strain evidence="1 2">DSM 11289</strain>
    </source>
</reference>
<dbReference type="RefSeq" id="WP_153749514.1">
    <property type="nucleotide sequence ID" value="NZ_BAAADI010000040.1"/>
</dbReference>
<dbReference type="OrthoDB" id="9861710at2"/>
<evidence type="ECO:0000313" key="2">
    <source>
        <dbReference type="Proteomes" id="UP000466730"/>
    </source>
</evidence>
<dbReference type="EMBL" id="WJPO01000026">
    <property type="protein sequence ID" value="MRH22232.1"/>
    <property type="molecule type" value="Genomic_DNA"/>
</dbReference>
<accession>A0A844BML2</accession>
<dbReference type="AlphaFoldDB" id="A0A844BML2"/>
<sequence length="147" mass="15876">MLRLRSELSASPEVWAVHGVGPHARLAAFDLRHRWHGSRRFCLQGDGGVGEETPGALMKAPIVQGAGMSLAMVQLLIPFQRWTSDGERASGNAQRTALGTFRAVFENSFAMAGQPDSSPTKQREPTLGAFETFAMNATRLSGQLHTG</sequence>
<keyword evidence="2" id="KW-1185">Reference proteome</keyword>
<gene>
    <name evidence="1" type="ORF">GH815_14675</name>
</gene>
<dbReference type="Proteomes" id="UP000466730">
    <property type="component" value="Unassembled WGS sequence"/>
</dbReference>
<organism evidence="1 2">
    <name type="scientific">Rhodovulum strictum</name>
    <dbReference type="NCBI Taxonomy" id="58314"/>
    <lineage>
        <taxon>Bacteria</taxon>
        <taxon>Pseudomonadati</taxon>
        <taxon>Pseudomonadota</taxon>
        <taxon>Alphaproteobacteria</taxon>
        <taxon>Rhodobacterales</taxon>
        <taxon>Paracoccaceae</taxon>
        <taxon>Rhodovulum</taxon>
    </lineage>
</organism>